<evidence type="ECO:0000256" key="2">
    <source>
        <dbReference type="SAM" id="MobiDB-lite"/>
    </source>
</evidence>
<evidence type="ECO:0000313" key="5">
    <source>
        <dbReference type="Proteomes" id="UP000807115"/>
    </source>
</evidence>
<dbReference type="Proteomes" id="UP000807115">
    <property type="component" value="Chromosome 5"/>
</dbReference>
<reference evidence="4" key="2">
    <citation type="submission" date="2020-10" db="EMBL/GenBank/DDBJ databases">
        <authorList>
            <person name="Cooper E.A."/>
            <person name="Brenton Z.W."/>
            <person name="Flinn B.S."/>
            <person name="Jenkins J."/>
            <person name="Shu S."/>
            <person name="Flowers D."/>
            <person name="Luo F."/>
            <person name="Wang Y."/>
            <person name="Xia P."/>
            <person name="Barry K."/>
            <person name="Daum C."/>
            <person name="Lipzen A."/>
            <person name="Yoshinaga Y."/>
            <person name="Schmutz J."/>
            <person name="Saski C."/>
            <person name="Vermerris W."/>
            <person name="Kresovich S."/>
        </authorList>
    </citation>
    <scope>NUCLEOTIDE SEQUENCE</scope>
</reference>
<organism evidence="4 5">
    <name type="scientific">Sorghum bicolor</name>
    <name type="common">Sorghum</name>
    <name type="synonym">Sorghum vulgare</name>
    <dbReference type="NCBI Taxonomy" id="4558"/>
    <lineage>
        <taxon>Eukaryota</taxon>
        <taxon>Viridiplantae</taxon>
        <taxon>Streptophyta</taxon>
        <taxon>Embryophyta</taxon>
        <taxon>Tracheophyta</taxon>
        <taxon>Spermatophyta</taxon>
        <taxon>Magnoliopsida</taxon>
        <taxon>Liliopsida</taxon>
        <taxon>Poales</taxon>
        <taxon>Poaceae</taxon>
        <taxon>PACMAD clade</taxon>
        <taxon>Panicoideae</taxon>
        <taxon>Andropogonodae</taxon>
        <taxon>Andropogoneae</taxon>
        <taxon>Sorghinae</taxon>
        <taxon>Sorghum</taxon>
    </lineage>
</organism>
<dbReference type="InterPro" id="IPR055414">
    <property type="entry name" value="LRR_R13L4/SHOC2-like"/>
</dbReference>
<evidence type="ECO:0000256" key="1">
    <source>
        <dbReference type="ARBA" id="ARBA00022737"/>
    </source>
</evidence>
<sequence>MAKLEHVELRVRVAQCADSWLSSLANLKSLNKVTVVLNCRGASIAEQEEAEETLRRATGVHPIRRLKLEVTKENGNEEVPLIEQFRFKNPRFEALQSEMEKMQANRQVQVKPDNDSDDEEITPATAANE</sequence>
<proteinExistence type="predicted"/>
<dbReference type="Pfam" id="PF23598">
    <property type="entry name" value="LRR_14"/>
    <property type="match status" value="1"/>
</dbReference>
<gene>
    <name evidence="4" type="ORF">BDA96_05G240300</name>
</gene>
<reference evidence="4" key="1">
    <citation type="journal article" date="2019" name="BMC Genomics">
        <title>A new reference genome for Sorghum bicolor reveals high levels of sequence similarity between sweet and grain genotypes: implications for the genetics of sugar metabolism.</title>
        <authorList>
            <person name="Cooper E.A."/>
            <person name="Brenton Z.W."/>
            <person name="Flinn B.S."/>
            <person name="Jenkins J."/>
            <person name="Shu S."/>
            <person name="Flowers D."/>
            <person name="Luo F."/>
            <person name="Wang Y."/>
            <person name="Xia P."/>
            <person name="Barry K."/>
            <person name="Daum C."/>
            <person name="Lipzen A."/>
            <person name="Yoshinaga Y."/>
            <person name="Schmutz J."/>
            <person name="Saski C."/>
            <person name="Vermerris W."/>
            <person name="Kresovich S."/>
        </authorList>
    </citation>
    <scope>NUCLEOTIDE SEQUENCE</scope>
</reference>
<protein>
    <recommendedName>
        <fullName evidence="3">Disease resistance R13L4/SHOC-2-like LRR domain-containing protein</fullName>
    </recommendedName>
</protein>
<evidence type="ECO:0000313" key="4">
    <source>
        <dbReference type="EMBL" id="KAG0531043.1"/>
    </source>
</evidence>
<keyword evidence="1" id="KW-0677">Repeat</keyword>
<feature type="domain" description="Disease resistance R13L4/SHOC-2-like LRR" evidence="3">
    <location>
        <begin position="1"/>
        <end position="62"/>
    </location>
</feature>
<feature type="region of interest" description="Disordered" evidence="2">
    <location>
        <begin position="101"/>
        <end position="129"/>
    </location>
</feature>
<name>A0A921UGP5_SORBI</name>
<accession>A0A921UGP5</accession>
<evidence type="ECO:0000259" key="3">
    <source>
        <dbReference type="Pfam" id="PF23598"/>
    </source>
</evidence>
<dbReference type="EMBL" id="CM027684">
    <property type="protein sequence ID" value="KAG0531043.1"/>
    <property type="molecule type" value="Genomic_DNA"/>
</dbReference>
<comment type="caution">
    <text evidence="4">The sequence shown here is derived from an EMBL/GenBank/DDBJ whole genome shotgun (WGS) entry which is preliminary data.</text>
</comment>
<dbReference type="AlphaFoldDB" id="A0A921UGP5"/>